<dbReference type="InterPro" id="IPR051927">
    <property type="entry name" value="Zn_Chap_cDPG_Synth"/>
</dbReference>
<dbReference type="Gene3D" id="3.40.50.300">
    <property type="entry name" value="P-loop containing nucleotide triphosphate hydrolases"/>
    <property type="match status" value="1"/>
</dbReference>
<dbReference type="Pfam" id="PF02492">
    <property type="entry name" value="cobW"/>
    <property type="match status" value="1"/>
</dbReference>
<dbReference type="AlphaFoldDB" id="A0A4R1HHD4"/>
<sequence length="436" mass="47027">MTIVFVYDTPVGKAETIGRSPVAERERTELVVLVGLDRDGTEAAAGRLLERDPALVVLHHDLRDLRRGRVHRRLRVGGSDGRSLLELAHGCVSCTIREDVLPTVTRLAGRVRRIVLHLDPALEPEAVCWALGAVAATPGGPTVTDLVSLRGVVTVVEPVRWLDDATGDDTLPERGLSTVPDDERTVAQVAVGQAEFADVLVTVPAAPDAWELARANAVLDRLAPLAPRIRLTGLEPADVFSPALPAGARRGVPGGVHDPLLRGAPPLESDAGVRTLVFAARRPFHPERLHDALDHLLDGVVRSRGRIWLATRPDAVLWLESAGGGLRIAQAGEWLAERDAAAWDAVDDDRRALASLAWHPRWGDRAQDVVVLCHRAVPSEIEDALRSALLTDDELALGRASWADLPDPFGHVHDEPCADPLPARSDATGRLDEGER</sequence>
<comment type="caution">
    <text evidence="3">The sequence shown here is derived from an EMBL/GenBank/DDBJ whole genome shotgun (WGS) entry which is preliminary data.</text>
</comment>
<dbReference type="NCBIfam" id="NF047431">
    <property type="entry name" value="hiber_recruit"/>
    <property type="match status" value="1"/>
</dbReference>
<dbReference type="Pfam" id="PF07683">
    <property type="entry name" value="CobW_C"/>
    <property type="match status" value="1"/>
</dbReference>
<evidence type="ECO:0000313" key="4">
    <source>
        <dbReference type="Proteomes" id="UP000295560"/>
    </source>
</evidence>
<dbReference type="InterPro" id="IPR003495">
    <property type="entry name" value="CobW/HypB/UreG_nucleotide-bd"/>
</dbReference>
<organism evidence="3 4">
    <name type="scientific">Pseudonocardia endophytica</name>
    <dbReference type="NCBI Taxonomy" id="401976"/>
    <lineage>
        <taxon>Bacteria</taxon>
        <taxon>Bacillati</taxon>
        <taxon>Actinomycetota</taxon>
        <taxon>Actinomycetes</taxon>
        <taxon>Pseudonocardiales</taxon>
        <taxon>Pseudonocardiaceae</taxon>
        <taxon>Pseudonocardia</taxon>
    </lineage>
</organism>
<dbReference type="PANTHER" id="PTHR43603">
    <property type="entry name" value="COBW DOMAIN-CONTAINING PROTEIN DDB_G0274527"/>
    <property type="match status" value="1"/>
</dbReference>
<feature type="region of interest" description="Disordered" evidence="1">
    <location>
        <begin position="413"/>
        <end position="436"/>
    </location>
</feature>
<dbReference type="PANTHER" id="PTHR43603:SF1">
    <property type="entry name" value="ZINC-REGULATED GTPASE METALLOPROTEIN ACTIVATOR 1"/>
    <property type="match status" value="1"/>
</dbReference>
<gene>
    <name evidence="3" type="ORF">EV378_4236</name>
</gene>
<protein>
    <submittedName>
        <fullName evidence="3">G3E family GTPase</fullName>
    </submittedName>
</protein>
<dbReference type="SUPFAM" id="SSF90002">
    <property type="entry name" value="Hypothetical protein YjiA, C-terminal domain"/>
    <property type="match status" value="1"/>
</dbReference>
<feature type="compositionally biased region" description="Basic and acidic residues" evidence="1">
    <location>
        <begin position="427"/>
        <end position="436"/>
    </location>
</feature>
<dbReference type="OrthoDB" id="9808822at2"/>
<name>A0A4R1HHD4_PSEEN</name>
<reference evidence="3 4" key="1">
    <citation type="submission" date="2019-03" db="EMBL/GenBank/DDBJ databases">
        <title>Sequencing the genomes of 1000 actinobacteria strains.</title>
        <authorList>
            <person name="Klenk H.-P."/>
        </authorList>
    </citation>
    <scope>NUCLEOTIDE SEQUENCE [LARGE SCALE GENOMIC DNA]</scope>
    <source>
        <strain evidence="3 4">DSM 44969</strain>
    </source>
</reference>
<dbReference type="EMBL" id="SMFZ01000002">
    <property type="protein sequence ID" value="TCK20281.1"/>
    <property type="molecule type" value="Genomic_DNA"/>
</dbReference>
<proteinExistence type="predicted"/>
<dbReference type="Proteomes" id="UP000295560">
    <property type="component" value="Unassembled WGS sequence"/>
</dbReference>
<evidence type="ECO:0000313" key="3">
    <source>
        <dbReference type="EMBL" id="TCK20281.1"/>
    </source>
</evidence>
<feature type="domain" description="CobW C-terminal" evidence="2">
    <location>
        <begin position="273"/>
        <end position="389"/>
    </location>
</feature>
<dbReference type="SMART" id="SM00833">
    <property type="entry name" value="CobW_C"/>
    <property type="match status" value="1"/>
</dbReference>
<keyword evidence="4" id="KW-1185">Reference proteome</keyword>
<evidence type="ECO:0000259" key="2">
    <source>
        <dbReference type="SMART" id="SM00833"/>
    </source>
</evidence>
<accession>A0A4R1HHD4</accession>
<dbReference type="InterPro" id="IPR011629">
    <property type="entry name" value="CobW-like_C"/>
</dbReference>
<dbReference type="InterPro" id="IPR027417">
    <property type="entry name" value="P-loop_NTPase"/>
</dbReference>
<evidence type="ECO:0000256" key="1">
    <source>
        <dbReference type="SAM" id="MobiDB-lite"/>
    </source>
</evidence>